<keyword evidence="1" id="KW-0732">Signal</keyword>
<proteinExistence type="predicted"/>
<evidence type="ECO:0000313" key="2">
    <source>
        <dbReference type="EMBL" id="GKV22061.1"/>
    </source>
</evidence>
<sequence length="36" mass="3981">MMALSILSFIASSCSSPVSLLQRKMQSHVYVLAPHF</sequence>
<comment type="caution">
    <text evidence="2">The sequence shown here is derived from an EMBL/GenBank/DDBJ whole genome shotgun (WGS) entry which is preliminary data.</text>
</comment>
<dbReference type="AlphaFoldDB" id="A0AAV5KBX0"/>
<feature type="chain" id="PRO_5043383250" evidence="1">
    <location>
        <begin position="16"/>
        <end position="36"/>
    </location>
</feature>
<reference evidence="2 3" key="1">
    <citation type="journal article" date="2021" name="Commun. Biol.">
        <title>The genome of Shorea leprosula (Dipterocarpaceae) highlights the ecological relevance of drought in aseasonal tropical rainforests.</title>
        <authorList>
            <person name="Ng K.K.S."/>
            <person name="Kobayashi M.J."/>
            <person name="Fawcett J.A."/>
            <person name="Hatakeyama M."/>
            <person name="Paape T."/>
            <person name="Ng C.H."/>
            <person name="Ang C.C."/>
            <person name="Tnah L.H."/>
            <person name="Lee C.T."/>
            <person name="Nishiyama T."/>
            <person name="Sese J."/>
            <person name="O'Brien M.J."/>
            <person name="Copetti D."/>
            <person name="Mohd Noor M.I."/>
            <person name="Ong R.C."/>
            <person name="Putra M."/>
            <person name="Sireger I.Z."/>
            <person name="Indrioko S."/>
            <person name="Kosugi Y."/>
            <person name="Izuno A."/>
            <person name="Isagi Y."/>
            <person name="Lee S.L."/>
            <person name="Shimizu K.K."/>
        </authorList>
    </citation>
    <scope>NUCLEOTIDE SEQUENCE [LARGE SCALE GENOMIC DNA]</scope>
    <source>
        <strain evidence="2">214</strain>
    </source>
</reference>
<protein>
    <submittedName>
        <fullName evidence="2">Uncharacterized protein</fullName>
    </submittedName>
</protein>
<keyword evidence="3" id="KW-1185">Reference proteome</keyword>
<name>A0AAV5KBX0_9ROSI</name>
<dbReference type="EMBL" id="BPVZ01000059">
    <property type="protein sequence ID" value="GKV22061.1"/>
    <property type="molecule type" value="Genomic_DNA"/>
</dbReference>
<feature type="signal peptide" evidence="1">
    <location>
        <begin position="1"/>
        <end position="15"/>
    </location>
</feature>
<evidence type="ECO:0000313" key="3">
    <source>
        <dbReference type="Proteomes" id="UP001054252"/>
    </source>
</evidence>
<organism evidence="2 3">
    <name type="scientific">Rubroshorea leprosula</name>
    <dbReference type="NCBI Taxonomy" id="152421"/>
    <lineage>
        <taxon>Eukaryota</taxon>
        <taxon>Viridiplantae</taxon>
        <taxon>Streptophyta</taxon>
        <taxon>Embryophyta</taxon>
        <taxon>Tracheophyta</taxon>
        <taxon>Spermatophyta</taxon>
        <taxon>Magnoliopsida</taxon>
        <taxon>eudicotyledons</taxon>
        <taxon>Gunneridae</taxon>
        <taxon>Pentapetalae</taxon>
        <taxon>rosids</taxon>
        <taxon>malvids</taxon>
        <taxon>Malvales</taxon>
        <taxon>Dipterocarpaceae</taxon>
        <taxon>Rubroshorea</taxon>
    </lineage>
</organism>
<accession>A0AAV5KBX0</accession>
<evidence type="ECO:0000256" key="1">
    <source>
        <dbReference type="SAM" id="SignalP"/>
    </source>
</evidence>
<gene>
    <name evidence="2" type="ORF">SLEP1_g31964</name>
</gene>
<dbReference type="Proteomes" id="UP001054252">
    <property type="component" value="Unassembled WGS sequence"/>
</dbReference>